<protein>
    <submittedName>
        <fullName evidence="4">ExeM/NucH family extracellular endonuclease</fullName>
    </submittedName>
</protein>
<accession>A0A4U6R7U1</accession>
<dbReference type="CDD" id="cd04486">
    <property type="entry name" value="YhcR_OBF_like"/>
    <property type="match status" value="1"/>
</dbReference>
<feature type="domain" description="Endonuclease/exonuclease/phosphatase" evidence="3">
    <location>
        <begin position="313"/>
        <end position="580"/>
    </location>
</feature>
<dbReference type="GO" id="GO:0004519">
    <property type="term" value="F:endonuclease activity"/>
    <property type="evidence" value="ECO:0007669"/>
    <property type="project" value="UniProtKB-KW"/>
</dbReference>
<dbReference type="EMBL" id="SZYH01000001">
    <property type="protein sequence ID" value="TKV68992.1"/>
    <property type="molecule type" value="Genomic_DNA"/>
</dbReference>
<proteinExistence type="predicted"/>
<dbReference type="PANTHER" id="PTHR42834">
    <property type="entry name" value="ENDONUCLEASE/EXONUCLEASE/PHOSPHATASE FAMILY PROTEIN (AFU_ORTHOLOGUE AFUA_3G09210)"/>
    <property type="match status" value="1"/>
</dbReference>
<dbReference type="Pfam" id="PF03372">
    <property type="entry name" value="Exo_endo_phos"/>
    <property type="match status" value="1"/>
</dbReference>
<dbReference type="Gene3D" id="3.60.10.10">
    <property type="entry name" value="Endonuclease/exonuclease/phosphatase"/>
    <property type="match status" value="1"/>
</dbReference>
<dbReference type="RefSeq" id="WP_137436610.1">
    <property type="nucleotide sequence ID" value="NZ_JANRHC010000002.1"/>
</dbReference>
<evidence type="ECO:0000313" key="5">
    <source>
        <dbReference type="Proteomes" id="UP000308488"/>
    </source>
</evidence>
<dbReference type="OrthoDB" id="9800417at2"/>
<comment type="caution">
    <text evidence="4">The sequence shown here is derived from an EMBL/GenBank/DDBJ whole genome shotgun (WGS) entry which is preliminary data.</text>
</comment>
<keyword evidence="4" id="KW-0378">Hydrolase</keyword>
<dbReference type="Proteomes" id="UP000308488">
    <property type="component" value="Unassembled WGS sequence"/>
</dbReference>
<dbReference type="AlphaFoldDB" id="A0A4U6R7U1"/>
<organism evidence="4 5">
    <name type="scientific">Marinobacter panjinensis</name>
    <dbReference type="NCBI Taxonomy" id="2576384"/>
    <lineage>
        <taxon>Bacteria</taxon>
        <taxon>Pseudomonadati</taxon>
        <taxon>Pseudomonadota</taxon>
        <taxon>Gammaproteobacteria</taxon>
        <taxon>Pseudomonadales</taxon>
        <taxon>Marinobacteraceae</taxon>
        <taxon>Marinobacter</taxon>
    </lineage>
</organism>
<keyword evidence="2" id="KW-0732">Signal</keyword>
<feature type="region of interest" description="Disordered" evidence="1">
    <location>
        <begin position="570"/>
        <end position="589"/>
    </location>
</feature>
<keyword evidence="4" id="KW-0255">Endonuclease</keyword>
<evidence type="ECO:0000259" key="3">
    <source>
        <dbReference type="Pfam" id="PF03372"/>
    </source>
</evidence>
<feature type="signal peptide" evidence="2">
    <location>
        <begin position="1"/>
        <end position="26"/>
    </location>
</feature>
<keyword evidence="4" id="KW-0540">Nuclease</keyword>
<evidence type="ECO:0000313" key="4">
    <source>
        <dbReference type="EMBL" id="TKV68992.1"/>
    </source>
</evidence>
<reference evidence="4 5" key="1">
    <citation type="submission" date="2019-05" db="EMBL/GenBank/DDBJ databases">
        <title>Marinobacter panjinensis sp. nov., a moderately halophilic bacterium isolated from sea tidal flat environment.</title>
        <authorList>
            <person name="Yang W."/>
            <person name="An M."/>
            <person name="He W."/>
            <person name="Luo X."/>
            <person name="Zhu L."/>
            <person name="Chen G."/>
            <person name="Zhang Y."/>
            <person name="Wang Y."/>
        </authorList>
    </citation>
    <scope>NUCLEOTIDE SEQUENCE [LARGE SCALE GENOMIC DNA]</scope>
    <source>
        <strain evidence="4 5">PJ-16</strain>
    </source>
</reference>
<keyword evidence="5" id="KW-1185">Reference proteome</keyword>
<dbReference type="PANTHER" id="PTHR42834:SF1">
    <property type="entry name" value="ENDONUCLEASE_EXONUCLEASE_PHOSPHATASE FAMILY PROTEIN (AFU_ORTHOLOGUE AFUA_3G09210)"/>
    <property type="match status" value="1"/>
</dbReference>
<dbReference type="InterPro" id="IPR036691">
    <property type="entry name" value="Endo/exonu/phosph_ase_sf"/>
</dbReference>
<dbReference type="NCBIfam" id="NF033681">
    <property type="entry name" value="ExeM_NucH_DNase"/>
    <property type="match status" value="1"/>
</dbReference>
<evidence type="ECO:0000256" key="1">
    <source>
        <dbReference type="SAM" id="MobiDB-lite"/>
    </source>
</evidence>
<feature type="chain" id="PRO_5020839760" evidence="2">
    <location>
        <begin position="27"/>
        <end position="589"/>
    </location>
</feature>
<sequence>MTTLRAPIQNLLATVLLLWLPVVASAEGCGAFATAISKVQGEDARSPLAGQTVTVEGVITMDARHKGGFRGFYLQQTDDETDGSPNTSEALFVYTGRSAGSRGQRVRVSGRVKEFHGLTELTDVDTFTVCGTGPLPAPVPVTLPWPDHQRPEHLENMLVTIAGELTVIDHYNLARYGELTLAAGDQTIPTEFMEPGPSAAALFQSQQGNRLLLDDARGVRDPRPVPWPTGELSADNTVRAGDRVNRLSGILDFRFDAWRVQPLSPPAFQSANPRPDPPTRPDTSTLRVVTLNLGNLFNGDGRGGGFPAPRGAKSRKQFDQQLAMLVTALRAPEPDIIAVTEVENDGYGSHSAIADLANALGEQWRYVKADSGTGSDAIRTDLLYRSDRVATEGEASRLTSAPFSRRGRPPVAQAFRHLGNDRVLRIIVPHLKSKACRGAKGPDRDQNDGQGCYSFSREQATRAILRWADSLPQPDNLAGTLITGDMNSYAREVPLQLITDAGYTNAVRQFHACNEAGCNKTSYRYHGRSGTLDYSLVSKGLAGRLVGATTWSINADEPPALGYKGPIPAAESQPWRSSDHDPVITDFSL</sequence>
<dbReference type="InterPro" id="IPR005135">
    <property type="entry name" value="Endo/exonuclease/phosphatase"/>
</dbReference>
<name>A0A4U6R7U1_9GAMM</name>
<dbReference type="SUPFAM" id="SSF56219">
    <property type="entry name" value="DNase I-like"/>
    <property type="match status" value="1"/>
</dbReference>
<gene>
    <name evidence="4" type="ORF">FDP08_13270</name>
</gene>
<dbReference type="InterPro" id="IPR047971">
    <property type="entry name" value="ExeM-like"/>
</dbReference>
<evidence type="ECO:0000256" key="2">
    <source>
        <dbReference type="SAM" id="SignalP"/>
    </source>
</evidence>